<dbReference type="AlphaFoldDB" id="A0A9W8E8H0"/>
<feature type="compositionally biased region" description="Basic residues" evidence="1">
    <location>
        <begin position="425"/>
        <end position="439"/>
    </location>
</feature>
<feature type="compositionally biased region" description="Polar residues" evidence="1">
    <location>
        <begin position="219"/>
        <end position="248"/>
    </location>
</feature>
<feature type="region of interest" description="Disordered" evidence="1">
    <location>
        <begin position="1"/>
        <end position="43"/>
    </location>
</feature>
<sequence>MGGGKKKGGNRSNKKNASRKKSSPGLTGNNATPPATTTPPAPTAAVAGIAPVAVSESELLAAPPTDKAVAADPTPVADRNATVPVPTQELVEENPATAYTAEPATKPTTTALEPESAGAVGGAPVVDLAPANHDTTTIQSNRVDAPLPEHVVKPFPTTVVAANVPPVVATRDDATEPQPRDEAVPATKSVTDAGTGAAQTRHATEALGPNGADEGASVATLQSQPGVITANSHPASLAASSRVTSQMPNVPPPMEKGAAGVPLPHKVNDVTPLTTRQQIAAERQAVQAEQDNVAPTLNGGNGAGPRKTPTGLGLGNQQPQDAAANGTEQVPGDFADDSQPGIAASGLQATKRMSTPAQQEPSRAGDATGPLGTQSGPTQQPPTSAAPGTEEGPGAVPPTSGGDATAAPATEATTGTKTEVPHKPSIFKRALRKVSRMFH</sequence>
<reference evidence="2" key="1">
    <citation type="submission" date="2022-07" db="EMBL/GenBank/DDBJ databases">
        <title>Phylogenomic reconstructions and comparative analyses of Kickxellomycotina fungi.</title>
        <authorList>
            <person name="Reynolds N.K."/>
            <person name="Stajich J.E."/>
            <person name="Barry K."/>
            <person name="Grigoriev I.V."/>
            <person name="Crous P."/>
            <person name="Smith M.E."/>
        </authorList>
    </citation>
    <scope>NUCLEOTIDE SEQUENCE</scope>
    <source>
        <strain evidence="2">RSA 567</strain>
    </source>
</reference>
<name>A0A9W8E8H0_9FUNG</name>
<comment type="caution">
    <text evidence="2">The sequence shown here is derived from an EMBL/GenBank/DDBJ whole genome shotgun (WGS) entry which is preliminary data.</text>
</comment>
<feature type="region of interest" description="Disordered" evidence="1">
    <location>
        <begin position="168"/>
        <end position="439"/>
    </location>
</feature>
<dbReference type="Proteomes" id="UP001151582">
    <property type="component" value="Unassembled WGS sequence"/>
</dbReference>
<keyword evidence="3" id="KW-1185">Reference proteome</keyword>
<feature type="region of interest" description="Disordered" evidence="1">
    <location>
        <begin position="64"/>
        <end position="128"/>
    </location>
</feature>
<feature type="compositionally biased region" description="Polar residues" evidence="1">
    <location>
        <begin position="347"/>
        <end position="361"/>
    </location>
</feature>
<evidence type="ECO:0000256" key="1">
    <source>
        <dbReference type="SAM" id="MobiDB-lite"/>
    </source>
</evidence>
<feature type="compositionally biased region" description="Basic residues" evidence="1">
    <location>
        <begin position="1"/>
        <end position="22"/>
    </location>
</feature>
<proteinExistence type="predicted"/>
<feature type="compositionally biased region" description="Low complexity" evidence="1">
    <location>
        <begin position="93"/>
        <end position="115"/>
    </location>
</feature>
<feature type="compositionally biased region" description="Low complexity" evidence="1">
    <location>
        <begin position="404"/>
        <end position="418"/>
    </location>
</feature>
<feature type="compositionally biased region" description="Basic and acidic residues" evidence="1">
    <location>
        <begin position="170"/>
        <end position="183"/>
    </location>
</feature>
<organism evidence="2 3">
    <name type="scientific">Dimargaris verticillata</name>
    <dbReference type="NCBI Taxonomy" id="2761393"/>
    <lineage>
        <taxon>Eukaryota</taxon>
        <taxon>Fungi</taxon>
        <taxon>Fungi incertae sedis</taxon>
        <taxon>Zoopagomycota</taxon>
        <taxon>Kickxellomycotina</taxon>
        <taxon>Dimargaritomycetes</taxon>
        <taxon>Dimargaritales</taxon>
        <taxon>Dimargaritaceae</taxon>
        <taxon>Dimargaris</taxon>
    </lineage>
</organism>
<dbReference type="EMBL" id="JANBQB010000275">
    <property type="protein sequence ID" value="KAJ1978461.1"/>
    <property type="molecule type" value="Genomic_DNA"/>
</dbReference>
<feature type="compositionally biased region" description="Polar residues" evidence="1">
    <location>
        <begin position="371"/>
        <end position="383"/>
    </location>
</feature>
<accession>A0A9W8E8H0</accession>
<gene>
    <name evidence="2" type="ORF">H4R34_003193</name>
</gene>
<dbReference type="OrthoDB" id="10475355at2759"/>
<evidence type="ECO:0000313" key="3">
    <source>
        <dbReference type="Proteomes" id="UP001151582"/>
    </source>
</evidence>
<protein>
    <submittedName>
        <fullName evidence="2">Uncharacterized protein</fullName>
    </submittedName>
</protein>
<evidence type="ECO:0000313" key="2">
    <source>
        <dbReference type="EMBL" id="KAJ1978461.1"/>
    </source>
</evidence>